<evidence type="ECO:0000259" key="5">
    <source>
        <dbReference type="PROSITE" id="PS50109"/>
    </source>
</evidence>
<dbReference type="InterPro" id="IPR005467">
    <property type="entry name" value="His_kinase_dom"/>
</dbReference>
<gene>
    <name evidence="7" type="ORF">MXD59_01765</name>
</gene>
<evidence type="ECO:0000259" key="6">
    <source>
        <dbReference type="PROSITE" id="PS50110"/>
    </source>
</evidence>
<keyword evidence="2" id="KW-0808">Transferase</keyword>
<evidence type="ECO:0000256" key="2">
    <source>
        <dbReference type="ARBA" id="ARBA00022777"/>
    </source>
</evidence>
<dbReference type="Proteomes" id="UP001201873">
    <property type="component" value="Unassembled WGS sequence"/>
</dbReference>
<evidence type="ECO:0000256" key="4">
    <source>
        <dbReference type="SAM" id="MobiDB-lite"/>
    </source>
</evidence>
<dbReference type="InterPro" id="IPR011006">
    <property type="entry name" value="CheY-like_superfamily"/>
</dbReference>
<dbReference type="SUPFAM" id="SSF55874">
    <property type="entry name" value="ATPase domain of HSP90 chaperone/DNA topoisomerase II/histidine kinase"/>
    <property type="match status" value="1"/>
</dbReference>
<dbReference type="SUPFAM" id="SSF52172">
    <property type="entry name" value="CheY-like"/>
    <property type="match status" value="1"/>
</dbReference>
<dbReference type="PANTHER" id="PTHR43547">
    <property type="entry name" value="TWO-COMPONENT HISTIDINE KINASE"/>
    <property type="match status" value="1"/>
</dbReference>
<name>A0ABT0JU36_9ACTN</name>
<keyword evidence="7" id="KW-0547">Nucleotide-binding</keyword>
<dbReference type="Pfam" id="PF00072">
    <property type="entry name" value="Response_reg"/>
    <property type="match status" value="1"/>
</dbReference>
<evidence type="ECO:0000256" key="3">
    <source>
        <dbReference type="PROSITE-ProRule" id="PRU00169"/>
    </source>
</evidence>
<feature type="region of interest" description="Disordered" evidence="4">
    <location>
        <begin position="171"/>
        <end position="237"/>
    </location>
</feature>
<feature type="domain" description="Histidine kinase" evidence="5">
    <location>
        <begin position="93"/>
        <end position="181"/>
    </location>
</feature>
<dbReference type="GO" id="GO:0005524">
    <property type="term" value="F:ATP binding"/>
    <property type="evidence" value="ECO:0007669"/>
    <property type="project" value="UniProtKB-KW"/>
</dbReference>
<feature type="domain" description="Response regulatory" evidence="6">
    <location>
        <begin position="1"/>
        <end position="106"/>
    </location>
</feature>
<evidence type="ECO:0000313" key="7">
    <source>
        <dbReference type="EMBL" id="MCK9874518.1"/>
    </source>
</evidence>
<keyword evidence="1 3" id="KW-0597">Phosphoprotein</keyword>
<dbReference type="InterPro" id="IPR036890">
    <property type="entry name" value="HATPase_C_sf"/>
</dbReference>
<dbReference type="InterPro" id="IPR001789">
    <property type="entry name" value="Sig_transdc_resp-reg_receiver"/>
</dbReference>
<dbReference type="PANTHER" id="PTHR43547:SF2">
    <property type="entry name" value="HYBRID SIGNAL TRANSDUCTION HISTIDINE KINASE C"/>
    <property type="match status" value="1"/>
</dbReference>
<dbReference type="SMART" id="SM00387">
    <property type="entry name" value="HATPase_c"/>
    <property type="match status" value="1"/>
</dbReference>
<proteinExistence type="predicted"/>
<dbReference type="Pfam" id="PF02518">
    <property type="entry name" value="HATPase_c"/>
    <property type="match status" value="1"/>
</dbReference>
<keyword evidence="8" id="KW-1185">Reference proteome</keyword>
<dbReference type="Gene3D" id="3.30.565.10">
    <property type="entry name" value="Histidine kinase-like ATPase, C-terminal domain"/>
    <property type="match status" value="1"/>
</dbReference>
<dbReference type="PROSITE" id="PS50110">
    <property type="entry name" value="RESPONSE_REGULATORY"/>
    <property type="match status" value="1"/>
</dbReference>
<protein>
    <submittedName>
        <fullName evidence="7">ATP-binding protein</fullName>
    </submittedName>
</protein>
<comment type="caution">
    <text evidence="7">The sequence shown here is derived from an EMBL/GenBank/DDBJ whole genome shotgun (WGS) entry which is preliminary data.</text>
</comment>
<reference evidence="7 8" key="1">
    <citation type="submission" date="2022-04" db="EMBL/GenBank/DDBJ databases">
        <title>Genome diversity in the genus Frankia.</title>
        <authorList>
            <person name="Carlos-Shanley C."/>
            <person name="Hahn D."/>
        </authorList>
    </citation>
    <scope>NUCLEOTIDE SEQUENCE [LARGE SCALE GENOMIC DNA]</scope>
    <source>
        <strain evidence="7 8">Ag45/Mut15</strain>
    </source>
</reference>
<dbReference type="InterPro" id="IPR003594">
    <property type="entry name" value="HATPase_dom"/>
</dbReference>
<sequence length="237" mass="25170">MVRMALRFHGFEVATATASCGAEATFAVTTDRPDLLLLDVMLPDADGFDLCRQWRAQGLDVSEIVRDAVADAAAVEPDRPLVADVPDGCRTVGDPDALRQVLGNLLANVRAHTPPGTPAEVSLAQLEVAEVEVAQDSVGGGLRVEIQVRDRGPGVAPGELDRIFDRFFRSSAGRSRPHGQGGDRRTPVEATTDTATPNRRAETPGRENLAPACPDPGRCSDRELAPTTGARDGKESL</sequence>
<accession>A0ABT0JU36</accession>
<dbReference type="PROSITE" id="PS50109">
    <property type="entry name" value="HIS_KIN"/>
    <property type="match status" value="1"/>
</dbReference>
<evidence type="ECO:0000313" key="8">
    <source>
        <dbReference type="Proteomes" id="UP001201873"/>
    </source>
</evidence>
<dbReference type="EMBL" id="JALKFT010000001">
    <property type="protein sequence ID" value="MCK9874518.1"/>
    <property type="molecule type" value="Genomic_DNA"/>
</dbReference>
<keyword evidence="7" id="KW-0067">ATP-binding</keyword>
<keyword evidence="2" id="KW-0418">Kinase</keyword>
<organism evidence="7 8">
    <name type="scientific">Frankia umida</name>
    <dbReference type="NCBI Taxonomy" id="573489"/>
    <lineage>
        <taxon>Bacteria</taxon>
        <taxon>Bacillati</taxon>
        <taxon>Actinomycetota</taxon>
        <taxon>Actinomycetes</taxon>
        <taxon>Frankiales</taxon>
        <taxon>Frankiaceae</taxon>
        <taxon>Frankia</taxon>
    </lineage>
</organism>
<dbReference type="Gene3D" id="3.40.50.2300">
    <property type="match status" value="1"/>
</dbReference>
<feature type="modified residue" description="4-aspartylphosphate" evidence="3">
    <location>
        <position position="39"/>
    </location>
</feature>
<evidence type="ECO:0000256" key="1">
    <source>
        <dbReference type="ARBA" id="ARBA00022553"/>
    </source>
</evidence>